<dbReference type="STRING" id="4558.A0A1W0VWY3"/>
<sequence>MTPGTSCPRCLLSSARASVRAPHAPWRLSSPARRRTDKISRFATSLEDRLLNFACFGALHRSVDLKGLNPVTVVVATGESGMARCPHSIALTVEELGVRGHMVELPTVSHWGPMSRVPRHPVRCTRSETPQSQGAASHGVLVYGGFAGAQVRRRRGPAPRVPLQLVLPPPWGLEQPVEQNTCYRVNWGAAQSCDGWRSRLDEETGLGPC</sequence>
<dbReference type="AlphaFoldDB" id="A0A1W0VWY3"/>
<name>A0A1W0VWY3_SORBI</name>
<organism evidence="1 2">
    <name type="scientific">Sorghum bicolor</name>
    <name type="common">Sorghum</name>
    <name type="synonym">Sorghum vulgare</name>
    <dbReference type="NCBI Taxonomy" id="4558"/>
    <lineage>
        <taxon>Eukaryota</taxon>
        <taxon>Viridiplantae</taxon>
        <taxon>Streptophyta</taxon>
        <taxon>Embryophyta</taxon>
        <taxon>Tracheophyta</taxon>
        <taxon>Spermatophyta</taxon>
        <taxon>Magnoliopsida</taxon>
        <taxon>Liliopsida</taxon>
        <taxon>Poales</taxon>
        <taxon>Poaceae</taxon>
        <taxon>PACMAD clade</taxon>
        <taxon>Panicoideae</taxon>
        <taxon>Andropogonodae</taxon>
        <taxon>Andropogoneae</taxon>
        <taxon>Sorghinae</taxon>
        <taxon>Sorghum</taxon>
    </lineage>
</organism>
<reference evidence="2" key="2">
    <citation type="journal article" date="2018" name="Plant J.">
        <title>The Sorghum bicolor reference genome: improved assembly, gene annotations, a transcriptome atlas, and signatures of genome organization.</title>
        <authorList>
            <person name="McCormick R.F."/>
            <person name="Truong S.K."/>
            <person name="Sreedasyam A."/>
            <person name="Jenkins J."/>
            <person name="Shu S."/>
            <person name="Sims D."/>
            <person name="Kennedy M."/>
            <person name="Amirebrahimi M."/>
            <person name="Weers B.D."/>
            <person name="McKinley B."/>
            <person name="Mattison A."/>
            <person name="Morishige D.T."/>
            <person name="Grimwood J."/>
            <person name="Schmutz J."/>
            <person name="Mullet J.E."/>
        </authorList>
    </citation>
    <scope>NUCLEOTIDE SEQUENCE [LARGE SCALE GENOMIC DNA]</scope>
    <source>
        <strain evidence="2">cv. BTx623</strain>
    </source>
</reference>
<keyword evidence="2" id="KW-1185">Reference proteome</keyword>
<dbReference type="EMBL" id="CM000762">
    <property type="protein sequence ID" value="OQU86632.1"/>
    <property type="molecule type" value="Genomic_DNA"/>
</dbReference>
<accession>A0A1W0VWY3</accession>
<dbReference type="Gramene" id="OQU86632">
    <property type="protein sequence ID" value="OQU86632"/>
    <property type="gene ID" value="SORBI_3003G118650"/>
</dbReference>
<evidence type="ECO:0000313" key="2">
    <source>
        <dbReference type="Proteomes" id="UP000000768"/>
    </source>
</evidence>
<dbReference type="InParanoid" id="A0A1W0VWY3"/>
<proteinExistence type="predicted"/>
<evidence type="ECO:0000313" key="1">
    <source>
        <dbReference type="EMBL" id="OQU86632.1"/>
    </source>
</evidence>
<dbReference type="eggNOG" id="KOG2287">
    <property type="taxonomic scope" value="Eukaryota"/>
</dbReference>
<dbReference type="Proteomes" id="UP000000768">
    <property type="component" value="Chromosome 3"/>
</dbReference>
<reference evidence="1 2" key="1">
    <citation type="journal article" date="2009" name="Nature">
        <title>The Sorghum bicolor genome and the diversification of grasses.</title>
        <authorList>
            <person name="Paterson A.H."/>
            <person name="Bowers J.E."/>
            <person name="Bruggmann R."/>
            <person name="Dubchak I."/>
            <person name="Grimwood J."/>
            <person name="Gundlach H."/>
            <person name="Haberer G."/>
            <person name="Hellsten U."/>
            <person name="Mitros T."/>
            <person name="Poliakov A."/>
            <person name="Schmutz J."/>
            <person name="Spannagl M."/>
            <person name="Tang H."/>
            <person name="Wang X."/>
            <person name="Wicker T."/>
            <person name="Bharti A.K."/>
            <person name="Chapman J."/>
            <person name="Feltus F.A."/>
            <person name="Gowik U."/>
            <person name="Grigoriev I.V."/>
            <person name="Lyons E."/>
            <person name="Maher C.A."/>
            <person name="Martis M."/>
            <person name="Narechania A."/>
            <person name="Otillar R.P."/>
            <person name="Penning B.W."/>
            <person name="Salamov A.A."/>
            <person name="Wang Y."/>
            <person name="Zhang L."/>
            <person name="Carpita N.C."/>
            <person name="Freeling M."/>
            <person name="Gingle A.R."/>
            <person name="Hash C.T."/>
            <person name="Keller B."/>
            <person name="Klein P."/>
            <person name="Kresovich S."/>
            <person name="McCann M.C."/>
            <person name="Ming R."/>
            <person name="Peterson D.G."/>
            <person name="Mehboob-ur-Rahman"/>
            <person name="Ware D."/>
            <person name="Westhoff P."/>
            <person name="Mayer K.F."/>
            <person name="Messing J."/>
            <person name="Rokhsar D.S."/>
        </authorList>
    </citation>
    <scope>NUCLEOTIDE SEQUENCE [LARGE SCALE GENOMIC DNA]</scope>
    <source>
        <strain evidence="2">cv. BTx623</strain>
    </source>
</reference>
<protein>
    <submittedName>
        <fullName evidence="1">Uncharacterized protein</fullName>
    </submittedName>
</protein>
<gene>
    <name evidence="1" type="ORF">SORBI_3003G118650</name>
</gene>